<evidence type="ECO:0000313" key="3">
    <source>
        <dbReference type="EMBL" id="KAL2819271.1"/>
    </source>
</evidence>
<dbReference type="Proteomes" id="UP001610335">
    <property type="component" value="Unassembled WGS sequence"/>
</dbReference>
<dbReference type="InterPro" id="IPR036452">
    <property type="entry name" value="Ribo_hydro-like"/>
</dbReference>
<feature type="domain" description="Cellulose-binding Sde182 nucleoside hydrolase-like" evidence="1">
    <location>
        <begin position="16"/>
        <end position="278"/>
    </location>
</feature>
<dbReference type="EMBL" id="JBFXLS010000078">
    <property type="protein sequence ID" value="KAL2819271.1"/>
    <property type="molecule type" value="Genomic_DNA"/>
</dbReference>
<dbReference type="Gene3D" id="2.60.40.10">
    <property type="entry name" value="Immunoglobulins"/>
    <property type="match status" value="1"/>
</dbReference>
<reference evidence="3 4" key="1">
    <citation type="submission" date="2024-07" db="EMBL/GenBank/DDBJ databases">
        <title>Section-level genome sequencing and comparative genomics of Aspergillus sections Usti and Cavernicolus.</title>
        <authorList>
            <consortium name="Lawrence Berkeley National Laboratory"/>
            <person name="Nybo J.L."/>
            <person name="Vesth T.C."/>
            <person name="Theobald S."/>
            <person name="Frisvad J.C."/>
            <person name="Larsen T.O."/>
            <person name="Kjaerboelling I."/>
            <person name="Rothschild-Mancinelli K."/>
            <person name="Lyhne E.K."/>
            <person name="Kogle M.E."/>
            <person name="Barry K."/>
            <person name="Clum A."/>
            <person name="Na H."/>
            <person name="Ledsgaard L."/>
            <person name="Lin J."/>
            <person name="Lipzen A."/>
            <person name="Kuo A."/>
            <person name="Riley R."/>
            <person name="Mondo S."/>
            <person name="LaButti K."/>
            <person name="Haridas S."/>
            <person name="Pangalinan J."/>
            <person name="Salamov A.A."/>
            <person name="Simmons B.A."/>
            <person name="Magnuson J.K."/>
            <person name="Chen J."/>
            <person name="Drula E."/>
            <person name="Henrissat B."/>
            <person name="Wiebenga A."/>
            <person name="Lubbers R.J."/>
            <person name="Gomes A.C."/>
            <person name="Makela M.R."/>
            <person name="Stajich J."/>
            <person name="Grigoriev I.V."/>
            <person name="Mortensen U.H."/>
            <person name="De vries R.P."/>
            <person name="Baker S.E."/>
            <person name="Andersen M.R."/>
        </authorList>
    </citation>
    <scope>NUCLEOTIDE SEQUENCE [LARGE SCALE GENOMIC DNA]</scope>
    <source>
        <strain evidence="3 4">CBS 600.67</strain>
    </source>
</reference>
<evidence type="ECO:0000313" key="4">
    <source>
        <dbReference type="Proteomes" id="UP001610335"/>
    </source>
</evidence>
<gene>
    <name evidence="3" type="ORF">BDW59DRAFT_165134</name>
</gene>
<protein>
    <submittedName>
        <fullName evidence="3">DUF1593-domain-containing protein</fullName>
    </submittedName>
</protein>
<organism evidence="3 4">
    <name type="scientific">Aspergillus cavernicola</name>
    <dbReference type="NCBI Taxonomy" id="176166"/>
    <lineage>
        <taxon>Eukaryota</taxon>
        <taxon>Fungi</taxon>
        <taxon>Dikarya</taxon>
        <taxon>Ascomycota</taxon>
        <taxon>Pezizomycotina</taxon>
        <taxon>Eurotiomycetes</taxon>
        <taxon>Eurotiomycetidae</taxon>
        <taxon>Eurotiales</taxon>
        <taxon>Aspergillaceae</taxon>
        <taxon>Aspergillus</taxon>
        <taxon>Aspergillus subgen. Nidulantes</taxon>
    </lineage>
</organism>
<dbReference type="Pfam" id="PF07632">
    <property type="entry name" value="Sde182_NH-like"/>
    <property type="match status" value="1"/>
</dbReference>
<proteinExistence type="predicted"/>
<dbReference type="InterPro" id="IPR013783">
    <property type="entry name" value="Ig-like_fold"/>
</dbReference>
<accession>A0ABR4HUV6</accession>
<name>A0ABR4HUV6_9EURO</name>
<evidence type="ECO:0000259" key="1">
    <source>
        <dbReference type="Pfam" id="PF07632"/>
    </source>
</evidence>
<dbReference type="InterPro" id="IPR011483">
    <property type="entry name" value="Sde182_NH-like"/>
</dbReference>
<dbReference type="SUPFAM" id="SSF53590">
    <property type="entry name" value="Nucleoside hydrolase"/>
    <property type="match status" value="1"/>
</dbReference>
<keyword evidence="4" id="KW-1185">Reference proteome</keyword>
<dbReference type="Pfam" id="PF21027">
    <property type="entry name" value="Sde0182_C"/>
    <property type="match status" value="1"/>
</dbReference>
<dbReference type="InterPro" id="IPR048527">
    <property type="entry name" value="Sde182_C"/>
</dbReference>
<evidence type="ECO:0000259" key="2">
    <source>
        <dbReference type="Pfam" id="PF21027"/>
    </source>
</evidence>
<sequence>MSPDLNKLATFPSKPRIFILTDVLNEPDDSQSLVRYLLYSNEFDTRGICAVTSTWLRSSTHPEELRRIITAYANVVNNLNNHVHPAFKYQCADELLSLVTSGPPVYGKKAFKEPLSDGAQRLLDALRESPEPLYIPVWGGVNTLAQALKDLDETASPEEATTQRAKLRVYSISDQDDTGVWIRAKFPDVFFIVSAHGWNEYSQGSWLGMNIGGGDGADHTKVLNPWLEKHIRVGDFGAEAYPPVKFGMEGDTPSFLWLVQNGLGHRDHIEWGGWGGRYARPQAEADWEEGIDANHFHNVADCGVVGIDGKLHNDHRSTIWRWRDAMQDDFAARMQWTLTKRFDEVGHPPVVAVNGHGGVEPLILKVKPHEKHILDASGTSNPDSPNSDSDLDYVWMLYSDINCFHFFGRGPTVEISAEEEDLPSDPRLGDDVAGFASHTRARRVRVTVPQAERNIQTGLVTPDFHVLLQVTNTARSYPIRRYKRVIFSYVDDGSPVPLGKILEGF</sequence>
<dbReference type="Gene3D" id="3.90.245.10">
    <property type="entry name" value="Ribonucleoside hydrolase-like"/>
    <property type="match status" value="1"/>
</dbReference>
<comment type="caution">
    <text evidence="3">The sequence shown here is derived from an EMBL/GenBank/DDBJ whole genome shotgun (WGS) entry which is preliminary data.</text>
</comment>
<feature type="domain" description="Cellulose-binding Sde182 C-terminal" evidence="2">
    <location>
        <begin position="374"/>
        <end position="487"/>
    </location>
</feature>